<evidence type="ECO:0000256" key="4">
    <source>
        <dbReference type="ARBA" id="ARBA00022801"/>
    </source>
</evidence>
<dbReference type="InterPro" id="IPR027417">
    <property type="entry name" value="P-loop_NTPase"/>
</dbReference>
<dbReference type="GO" id="GO:0010468">
    <property type="term" value="P:regulation of gene expression"/>
    <property type="evidence" value="ECO:0007669"/>
    <property type="project" value="TreeGrafter"/>
</dbReference>
<evidence type="ECO:0000259" key="9">
    <source>
        <dbReference type="PROSITE" id="PS51192"/>
    </source>
</evidence>
<keyword evidence="4" id="KW-0378">Hydrolase</keyword>
<evidence type="ECO:0000256" key="6">
    <source>
        <dbReference type="ARBA" id="ARBA00023242"/>
    </source>
</evidence>
<protein>
    <submittedName>
        <fullName evidence="11">Uncharacterized protein</fullName>
    </submittedName>
</protein>
<evidence type="ECO:0000259" key="10">
    <source>
        <dbReference type="PROSITE" id="PS51194"/>
    </source>
</evidence>
<dbReference type="PANTHER" id="PTHR45623">
    <property type="entry name" value="CHROMODOMAIN-HELICASE-DNA-BINDING PROTEIN 3-RELATED-RELATED"/>
    <property type="match status" value="1"/>
</dbReference>
<feature type="compositionally biased region" description="Acidic residues" evidence="7">
    <location>
        <begin position="24"/>
        <end position="42"/>
    </location>
</feature>
<feature type="compositionally biased region" description="Polar residues" evidence="7">
    <location>
        <begin position="92"/>
        <end position="105"/>
    </location>
</feature>
<feature type="domain" description="Chromo" evidence="8">
    <location>
        <begin position="141"/>
        <end position="203"/>
    </location>
</feature>
<dbReference type="InterPro" id="IPR000330">
    <property type="entry name" value="SNF2_N"/>
</dbReference>
<keyword evidence="5" id="KW-0067">ATP-binding</keyword>
<feature type="compositionally biased region" description="Acidic residues" evidence="7">
    <location>
        <begin position="70"/>
        <end position="91"/>
    </location>
</feature>
<evidence type="ECO:0000256" key="7">
    <source>
        <dbReference type="SAM" id="MobiDB-lite"/>
    </source>
</evidence>
<dbReference type="CDD" id="cd18793">
    <property type="entry name" value="SF2_C_SNF"/>
    <property type="match status" value="1"/>
</dbReference>
<dbReference type="GO" id="GO:0016887">
    <property type="term" value="F:ATP hydrolysis activity"/>
    <property type="evidence" value="ECO:0007669"/>
    <property type="project" value="TreeGrafter"/>
</dbReference>
<dbReference type="Gene3D" id="2.40.50.40">
    <property type="match status" value="2"/>
</dbReference>
<dbReference type="GO" id="GO:0140658">
    <property type="term" value="F:ATP-dependent chromatin remodeler activity"/>
    <property type="evidence" value="ECO:0007669"/>
    <property type="project" value="TreeGrafter"/>
</dbReference>
<dbReference type="PANTHER" id="PTHR45623:SF11">
    <property type="entry name" value="KISMET, ISOFORM C"/>
    <property type="match status" value="1"/>
</dbReference>
<evidence type="ECO:0000256" key="5">
    <source>
        <dbReference type="ARBA" id="ARBA00022840"/>
    </source>
</evidence>
<dbReference type="PROSITE" id="PS50013">
    <property type="entry name" value="CHROMO_2"/>
    <property type="match status" value="2"/>
</dbReference>
<dbReference type="SMART" id="SM00487">
    <property type="entry name" value="DEXDc"/>
    <property type="match status" value="1"/>
</dbReference>
<dbReference type="GO" id="GO:0005524">
    <property type="term" value="F:ATP binding"/>
    <property type="evidence" value="ECO:0007669"/>
    <property type="project" value="UniProtKB-KW"/>
</dbReference>
<sequence>MFSSSSDSDLGKSKVKSKKKELAELFDSDEDDELLDDSEEELTPVKVLSSKYHSLSSPISSPIKKRKEDEYIEYDDDMEDEIEEMDDEEDGNFSNSENEESQPTTKKAKANSTSSNNDSQKKSKNKLIHFESVHVPMGDKSVIEKLLDYRTENGKEEILVKYKNMSYYHAEWLARATIEEQKLGKNRVKRFLDKGIYESQWSQDESFNPNFVKIDRLIDEGEVEQGQIYFLVKWCSQTYDLSTWETEETVEEIDPDKIEEFHQSRVLTDARKLSYEKGFQRPPAKSFKKLDGSPVYKNDNTLRPYQLEGLNWLLFCYYNGRNSILADEMVTPLSTIGNWEREIKTWTTMNVVVYHGKESARNLLVETEFYFKDSKGNFIPNIFKFDVVLTTYEMAMSGLNHLKPINWRVCVLDEAHKLKNTTSKISETLKLYKMDYRLLLTGTPLQNSLDELWSLLNFLEPDRFPDEKEFQSEFGSMATHDDVEKIQALLKPLMLRRLKEDVEKSIPSKEETIIEVELTTMQKKWYKSILEKSGAKSKNMPNLINTMMELRKCCIHPFLLKGAEDQIISEYSADTAEKQFAALIQASGKMVLIDKLLTKLKAGGHKVLIFSQMTRCLDIIQDYLRGKRYGFERIDGSVRGDLRQASIDRFCSRESESFVFLLCTRAGGVGINLTVADTVIIFDSDWLQAQARCHRIGQTKSVQIYRLITRNTYERDMFDRASMKLGLDKAILQRMDVNASMREEDPFESKAPSALSKQEVEKLLKKGAYGAFLDDEASEKFCEEDIDSILERRTQVIKHDSGVTTEKGSIFSKASFASAQSNQVDIDDPDFWDKIAAKAELHIEEPLDELDTLIQYEPRQRRQVRRFGADEIGGDSDDDDYNIGDSVTSNNSAADPSIKLWSITEKTRFERALMLYGYGCWEKILPLFPRREEKDLIAVTDLIMKFCIKRSIQDPDLVRDIRRILDIEITDESALDENLENPIRLTEDIILPEIPYEGATKKQISEYRSFLLDASKEYQEHIERKSKNLLNRIQMLYGIRFRVQPHPEIEMPPILGNPPVPWWGADEDRDLLLGTLKYGYAAYDKMRYDPEFCFNKRVYIDTLESVTIDELAEAKKGKISELPEGQENSGKLSQNNEELQDIVKENNDVKKMTIEGGETDVETVDIEKEEKLTKEVKNTTDDASSELSQVEEKVLDAKEGEAVKWPGPADLGVRIRRILAAFLRQFATIARRSAKKQLREEKNKEKRTNEAERRRQFTKKERIEFRRVLLSFGVETDPNNRNVRIWDRFRYLSAIHKTDEVLEENYLNTISMCHECIEKAERIKDGKESKDELKYDKDDNKDDVNDENEEKDEKDDKDDDDKDDLKNFRIERGTESISLEIARRMLKRIEMMRKLREEIITHPNIDTNTGNIKRHQRSGLPSWWLPEHDKYFILGIARWGITRTDSMVEDETLPFKKMQEEWQRKRDAGDEVACKDERFWMKETVAGRRFDSLCEAILKPPQKKNKKGRKKRDDDLDSDDDAMWQGDTVKKKMKKKEVSPVQRQSSFSPIKKKKRKGKFNDGGYGSLDFGNPDDMLSSENESGLDRVLHRIKRERKLAKKLLFDNEESTIILNNAGNNIFQKSYFKRIKRDLRKDWKKLYFNKNIHEEKRNKLPPLENETNIFEVLSLAGNLIAECRKETEL</sequence>
<dbReference type="InterPro" id="IPR038718">
    <property type="entry name" value="SNF2-like_sf"/>
</dbReference>
<dbReference type="SMART" id="SM00298">
    <property type="entry name" value="CHROMO"/>
    <property type="match status" value="2"/>
</dbReference>
<proteinExistence type="predicted"/>
<dbReference type="Pfam" id="PF23078">
    <property type="entry name" value="HTH_CHD6-9"/>
    <property type="match status" value="1"/>
</dbReference>
<dbReference type="InterPro" id="IPR049730">
    <property type="entry name" value="SNF2/RAD54-like_C"/>
</dbReference>
<evidence type="ECO:0000256" key="3">
    <source>
        <dbReference type="ARBA" id="ARBA00022741"/>
    </source>
</evidence>
<dbReference type="PROSITE" id="PS51194">
    <property type="entry name" value="HELICASE_CTER"/>
    <property type="match status" value="1"/>
</dbReference>
<dbReference type="GO" id="GO:0003677">
    <property type="term" value="F:DNA binding"/>
    <property type="evidence" value="ECO:0007669"/>
    <property type="project" value="TreeGrafter"/>
</dbReference>
<organism evidence="11 12">
    <name type="scientific">Clydaea vesicula</name>
    <dbReference type="NCBI Taxonomy" id="447962"/>
    <lineage>
        <taxon>Eukaryota</taxon>
        <taxon>Fungi</taxon>
        <taxon>Fungi incertae sedis</taxon>
        <taxon>Chytridiomycota</taxon>
        <taxon>Chytridiomycota incertae sedis</taxon>
        <taxon>Chytridiomycetes</taxon>
        <taxon>Lobulomycetales</taxon>
        <taxon>Lobulomycetaceae</taxon>
        <taxon>Clydaea</taxon>
    </lineage>
</organism>
<dbReference type="EMBL" id="JADGJW010000287">
    <property type="protein sequence ID" value="KAJ3220614.1"/>
    <property type="molecule type" value="Genomic_DNA"/>
</dbReference>
<evidence type="ECO:0000313" key="12">
    <source>
        <dbReference type="Proteomes" id="UP001211065"/>
    </source>
</evidence>
<evidence type="ECO:0000313" key="11">
    <source>
        <dbReference type="EMBL" id="KAJ3220614.1"/>
    </source>
</evidence>
<comment type="subcellular location">
    <subcellularLocation>
        <location evidence="1">Nucleus</location>
    </subcellularLocation>
</comment>
<evidence type="ECO:0000259" key="8">
    <source>
        <dbReference type="PROSITE" id="PS50013"/>
    </source>
</evidence>
<feature type="region of interest" description="Disordered" evidence="7">
    <location>
        <begin position="1501"/>
        <end position="1564"/>
    </location>
</feature>
<feature type="region of interest" description="Disordered" evidence="7">
    <location>
        <begin position="1327"/>
        <end position="1364"/>
    </location>
</feature>
<dbReference type="PROSITE" id="PS51192">
    <property type="entry name" value="HELICASE_ATP_BIND_1"/>
    <property type="match status" value="1"/>
</dbReference>
<dbReference type="InterPro" id="IPR023780">
    <property type="entry name" value="Chromo_domain"/>
</dbReference>
<dbReference type="GO" id="GO:0000785">
    <property type="term" value="C:chromatin"/>
    <property type="evidence" value="ECO:0007669"/>
    <property type="project" value="TreeGrafter"/>
</dbReference>
<feature type="compositionally biased region" description="Acidic residues" evidence="7">
    <location>
        <begin position="1344"/>
        <end position="1362"/>
    </location>
</feature>
<keyword evidence="12" id="KW-1185">Reference proteome</keyword>
<name>A0AAD5U0L7_9FUNG</name>
<dbReference type="SUPFAM" id="SSF52540">
    <property type="entry name" value="P-loop containing nucleoside triphosphate hydrolases"/>
    <property type="match status" value="2"/>
</dbReference>
<accession>A0AAD5U0L7</accession>
<dbReference type="GO" id="GO:0042393">
    <property type="term" value="F:histone binding"/>
    <property type="evidence" value="ECO:0007669"/>
    <property type="project" value="TreeGrafter"/>
</dbReference>
<feature type="compositionally biased region" description="Basic and acidic residues" evidence="7">
    <location>
        <begin position="1237"/>
        <end position="1255"/>
    </location>
</feature>
<feature type="region of interest" description="Disordered" evidence="7">
    <location>
        <begin position="1234"/>
        <end position="1255"/>
    </location>
</feature>
<dbReference type="Gene3D" id="3.40.50.10810">
    <property type="entry name" value="Tandem AAA-ATPase domain"/>
    <property type="match status" value="2"/>
</dbReference>
<dbReference type="Pfam" id="PF00385">
    <property type="entry name" value="Chromo"/>
    <property type="match status" value="1"/>
</dbReference>
<dbReference type="Pfam" id="PF00271">
    <property type="entry name" value="Helicase_C"/>
    <property type="match status" value="1"/>
</dbReference>
<feature type="compositionally biased region" description="Basic residues" evidence="7">
    <location>
        <begin position="1501"/>
        <end position="1510"/>
    </location>
</feature>
<dbReference type="Gene3D" id="3.40.50.300">
    <property type="entry name" value="P-loop containing nucleotide triphosphate hydrolases"/>
    <property type="match status" value="1"/>
</dbReference>
<dbReference type="Gene3D" id="1.10.10.60">
    <property type="entry name" value="Homeodomain-like"/>
    <property type="match status" value="2"/>
</dbReference>
<keyword evidence="2" id="KW-0677">Repeat</keyword>
<keyword evidence="6" id="KW-0539">Nucleus</keyword>
<dbReference type="InterPro" id="IPR014001">
    <property type="entry name" value="Helicase_ATP-bd"/>
</dbReference>
<gene>
    <name evidence="11" type="ORF">HK099_004151</name>
</gene>
<dbReference type="InterPro" id="IPR000953">
    <property type="entry name" value="Chromo/chromo_shadow_dom"/>
</dbReference>
<feature type="domain" description="Helicase ATP-binding" evidence="9">
    <location>
        <begin position="314"/>
        <end position="462"/>
    </location>
</feature>
<dbReference type="Proteomes" id="UP001211065">
    <property type="component" value="Unassembled WGS sequence"/>
</dbReference>
<dbReference type="SUPFAM" id="SSF54160">
    <property type="entry name" value="Chromo domain-like"/>
    <property type="match status" value="2"/>
</dbReference>
<reference evidence="11" key="1">
    <citation type="submission" date="2020-05" db="EMBL/GenBank/DDBJ databases">
        <title>Phylogenomic resolution of chytrid fungi.</title>
        <authorList>
            <person name="Stajich J.E."/>
            <person name="Amses K."/>
            <person name="Simmons R."/>
            <person name="Seto K."/>
            <person name="Myers J."/>
            <person name="Bonds A."/>
            <person name="Quandt C.A."/>
            <person name="Barry K."/>
            <person name="Liu P."/>
            <person name="Grigoriev I."/>
            <person name="Longcore J.E."/>
            <person name="James T.Y."/>
        </authorList>
    </citation>
    <scope>NUCLEOTIDE SEQUENCE</scope>
    <source>
        <strain evidence="11">JEL0476</strain>
    </source>
</reference>
<dbReference type="InterPro" id="IPR001650">
    <property type="entry name" value="Helicase_C-like"/>
</dbReference>
<evidence type="ECO:0000256" key="1">
    <source>
        <dbReference type="ARBA" id="ARBA00004123"/>
    </source>
</evidence>
<dbReference type="GO" id="GO:0005634">
    <property type="term" value="C:nucleus"/>
    <property type="evidence" value="ECO:0007669"/>
    <property type="project" value="UniProtKB-SubCell"/>
</dbReference>
<dbReference type="SMART" id="SM00490">
    <property type="entry name" value="HELICc"/>
    <property type="match status" value="1"/>
</dbReference>
<feature type="domain" description="Helicase C-terminal" evidence="10">
    <location>
        <begin position="592"/>
        <end position="738"/>
    </location>
</feature>
<dbReference type="InterPro" id="IPR016197">
    <property type="entry name" value="Chromo-like_dom_sf"/>
</dbReference>
<evidence type="ECO:0000256" key="2">
    <source>
        <dbReference type="ARBA" id="ARBA00022737"/>
    </source>
</evidence>
<dbReference type="InterPro" id="IPR056342">
    <property type="entry name" value="HTH_CHD6-9"/>
</dbReference>
<feature type="domain" description="Chromo" evidence="8">
    <location>
        <begin position="212"/>
        <end position="273"/>
    </location>
</feature>
<comment type="caution">
    <text evidence="11">The sequence shown here is derived from an EMBL/GenBank/DDBJ whole genome shotgun (WGS) entry which is preliminary data.</text>
</comment>
<dbReference type="Pfam" id="PF00176">
    <property type="entry name" value="SNF2-rel_dom"/>
    <property type="match status" value="1"/>
</dbReference>
<feature type="region of interest" description="Disordered" evidence="7">
    <location>
        <begin position="1"/>
        <end position="126"/>
    </location>
</feature>
<dbReference type="GO" id="GO:0003682">
    <property type="term" value="F:chromatin binding"/>
    <property type="evidence" value="ECO:0007669"/>
    <property type="project" value="TreeGrafter"/>
</dbReference>
<keyword evidence="3" id="KW-0547">Nucleotide-binding</keyword>
<feature type="compositionally biased region" description="Basic and acidic residues" evidence="7">
    <location>
        <begin position="1327"/>
        <end position="1343"/>
    </location>
</feature>
<feature type="non-terminal residue" evidence="11">
    <location>
        <position position="1682"/>
    </location>
</feature>
<feature type="compositionally biased region" description="Low complexity" evidence="7">
    <location>
        <begin position="45"/>
        <end position="62"/>
    </location>
</feature>